<proteinExistence type="predicted"/>
<dbReference type="SUPFAM" id="SSF56112">
    <property type="entry name" value="Protein kinase-like (PK-like)"/>
    <property type="match status" value="1"/>
</dbReference>
<comment type="caution">
    <text evidence="1">The sequence shown here is derived from an EMBL/GenBank/DDBJ whole genome shotgun (WGS) entry which is preliminary data.</text>
</comment>
<reference evidence="1" key="1">
    <citation type="submission" date="2019-08" db="EMBL/GenBank/DDBJ databases">
        <authorList>
            <person name="Kucharzyk K."/>
            <person name="Murdoch R.W."/>
            <person name="Higgins S."/>
            <person name="Loffler F."/>
        </authorList>
    </citation>
    <scope>NUCLEOTIDE SEQUENCE</scope>
</reference>
<dbReference type="InterPro" id="IPR011009">
    <property type="entry name" value="Kinase-like_dom_sf"/>
</dbReference>
<protein>
    <recommendedName>
        <fullName evidence="2">Protein kinase domain-containing protein</fullName>
    </recommendedName>
</protein>
<gene>
    <name evidence="1" type="ORF">SDC9_41161</name>
</gene>
<evidence type="ECO:0000313" key="1">
    <source>
        <dbReference type="EMBL" id="MPL94998.1"/>
    </source>
</evidence>
<organism evidence="1">
    <name type="scientific">bioreactor metagenome</name>
    <dbReference type="NCBI Taxonomy" id="1076179"/>
    <lineage>
        <taxon>unclassified sequences</taxon>
        <taxon>metagenomes</taxon>
        <taxon>ecological metagenomes</taxon>
    </lineage>
</organism>
<name>A0A644VUF9_9ZZZZ</name>
<dbReference type="AlphaFoldDB" id="A0A644VUF9"/>
<sequence length="196" mass="23450">MARTYSYSADFDSETEELFKEAVFLGEGHNGIVYELPDNKAIKIFQEAKCCREEGDILKKVSRSKYFPKIYNTGKFYIVRDKVEGHRLDHYIKKKGFNYEIAENLYYLIEEFKKLEFTKLDARCRDIYITNDNKVMVIDPKQCYKRKVNYPRHLMKGLYKVGVLESFIEDIRQINKKVANEWEKKFQQYAQNNDLE</sequence>
<dbReference type="EMBL" id="VSSQ01000450">
    <property type="protein sequence ID" value="MPL94998.1"/>
    <property type="molecule type" value="Genomic_DNA"/>
</dbReference>
<evidence type="ECO:0008006" key="2">
    <source>
        <dbReference type="Google" id="ProtNLM"/>
    </source>
</evidence>
<accession>A0A644VUF9</accession>